<evidence type="ECO:0000313" key="3">
    <source>
        <dbReference type="EMBL" id="OWK47115.1"/>
    </source>
</evidence>
<feature type="transmembrane region" description="Helical" evidence="2">
    <location>
        <begin position="123"/>
        <end position="144"/>
    </location>
</feature>
<keyword evidence="2" id="KW-0812">Transmembrane</keyword>
<reference evidence="4" key="1">
    <citation type="submission" date="2017-06" db="EMBL/GenBank/DDBJ databases">
        <title>Genome analysis of Fimbriiglobus ruber SP5, the first member of the order Planctomycetales with confirmed chitinolytic capability.</title>
        <authorList>
            <person name="Ravin N.V."/>
            <person name="Rakitin A.L."/>
            <person name="Ivanova A.A."/>
            <person name="Beletsky A.V."/>
            <person name="Kulichevskaya I.S."/>
            <person name="Mardanov A.V."/>
            <person name="Dedysh S.N."/>
        </authorList>
    </citation>
    <scope>NUCLEOTIDE SEQUENCE [LARGE SCALE GENOMIC DNA]</scope>
    <source>
        <strain evidence="4">SP5</strain>
    </source>
</reference>
<organism evidence="3 4">
    <name type="scientific">Fimbriiglobus ruber</name>
    <dbReference type="NCBI Taxonomy" id="1908690"/>
    <lineage>
        <taxon>Bacteria</taxon>
        <taxon>Pseudomonadati</taxon>
        <taxon>Planctomycetota</taxon>
        <taxon>Planctomycetia</taxon>
        <taxon>Gemmatales</taxon>
        <taxon>Gemmataceae</taxon>
        <taxon>Fimbriiglobus</taxon>
    </lineage>
</organism>
<dbReference type="OrthoDB" id="291075at2"/>
<accession>A0A225EFI7</accession>
<evidence type="ECO:0000256" key="1">
    <source>
        <dbReference type="SAM" id="Coils"/>
    </source>
</evidence>
<name>A0A225EFI7_9BACT</name>
<evidence type="ECO:0000256" key="2">
    <source>
        <dbReference type="SAM" id="Phobius"/>
    </source>
</evidence>
<keyword evidence="2" id="KW-0472">Membrane</keyword>
<dbReference type="AlphaFoldDB" id="A0A225EFI7"/>
<sequence>MSEGVEQAETRWDAQPAQQVETLAERVARMERELAALRDTSQMEQNLAAKVMTRIQESVPNGFAGSSDGGSLVPASLFHAMLPAVAARAVSGAPGLSAAWSLLAQWREFRLIFRMYFDPRYRLSRVAQFGGPVILGLMVLNYFTFSFWSVPILAPIFERVILILLALTLYKILSREALRYDEVLKYLSRYGH</sequence>
<feature type="coiled-coil region" evidence="1">
    <location>
        <begin position="20"/>
        <end position="47"/>
    </location>
</feature>
<dbReference type="Proteomes" id="UP000214646">
    <property type="component" value="Unassembled WGS sequence"/>
</dbReference>
<keyword evidence="1" id="KW-0175">Coiled coil</keyword>
<evidence type="ECO:0000313" key="4">
    <source>
        <dbReference type="Proteomes" id="UP000214646"/>
    </source>
</evidence>
<keyword evidence="2" id="KW-1133">Transmembrane helix</keyword>
<dbReference type="EMBL" id="NIDE01000001">
    <property type="protein sequence ID" value="OWK47115.1"/>
    <property type="molecule type" value="Genomic_DNA"/>
</dbReference>
<proteinExistence type="predicted"/>
<gene>
    <name evidence="3" type="ORF">FRUB_00814</name>
</gene>
<protein>
    <submittedName>
        <fullName evidence="3">Uncharacterized protein</fullName>
    </submittedName>
</protein>
<keyword evidence="4" id="KW-1185">Reference proteome</keyword>
<comment type="caution">
    <text evidence="3">The sequence shown here is derived from an EMBL/GenBank/DDBJ whole genome shotgun (WGS) entry which is preliminary data.</text>
</comment>
<feature type="transmembrane region" description="Helical" evidence="2">
    <location>
        <begin position="150"/>
        <end position="170"/>
    </location>
</feature>
<feature type="transmembrane region" description="Helical" evidence="2">
    <location>
        <begin position="80"/>
        <end position="103"/>
    </location>
</feature>
<dbReference type="RefSeq" id="WP_088252256.1">
    <property type="nucleotide sequence ID" value="NZ_NIDE01000001.1"/>
</dbReference>